<accession>A0ABX7B3P5</accession>
<sequence length="198" mass="21346">MRPSIPSRRLGSALLLGAILWSAPALADLETELLAVSCAACHGTDGSSIGAATPTIASLSPEYFVDSMIAYKTETRPSTVMGRIAKGYSDAEIDKLAEYFEGKPFERPGQAVDQAKADAGKGLAKKYCESCHEEEGKVGEGVGVLAGQRLPYMQFSVTDFLSGRRAMEKRQKQKFDALLADQGRDAFDAILHYYASVK</sequence>
<keyword evidence="12" id="KW-1185">Reference proteome</keyword>
<evidence type="ECO:0000256" key="9">
    <source>
        <dbReference type="SAM" id="SignalP"/>
    </source>
</evidence>
<keyword evidence="6" id="KW-0249">Electron transport</keyword>
<protein>
    <submittedName>
        <fullName evidence="11">C-type cytochrome</fullName>
    </submittedName>
</protein>
<dbReference type="SUPFAM" id="SSF46626">
    <property type="entry name" value="Cytochrome c"/>
    <property type="match status" value="2"/>
</dbReference>
<dbReference type="PANTHER" id="PTHR33751:SF9">
    <property type="entry name" value="CYTOCHROME C4"/>
    <property type="match status" value="1"/>
</dbReference>
<keyword evidence="3 8" id="KW-0349">Heme</keyword>
<evidence type="ECO:0000256" key="2">
    <source>
        <dbReference type="ARBA" id="ARBA00022448"/>
    </source>
</evidence>
<feature type="domain" description="Cytochrome c" evidence="10">
    <location>
        <begin position="115"/>
        <end position="195"/>
    </location>
</feature>
<gene>
    <name evidence="11" type="ORF">IGS68_23610</name>
</gene>
<dbReference type="PROSITE" id="PS51007">
    <property type="entry name" value="CYTC"/>
    <property type="match status" value="2"/>
</dbReference>
<keyword evidence="5" id="KW-0574">Periplasm</keyword>
<evidence type="ECO:0000313" key="11">
    <source>
        <dbReference type="EMBL" id="QQP88963.1"/>
    </source>
</evidence>
<dbReference type="InterPro" id="IPR009056">
    <property type="entry name" value="Cyt_c-like_dom"/>
</dbReference>
<reference evidence="11" key="1">
    <citation type="submission" date="2021-02" db="EMBL/GenBank/DDBJ databases">
        <title>Skermanella TT6 skin isolate.</title>
        <authorList>
            <person name="Lee K."/>
            <person name="Ganzorig M."/>
        </authorList>
    </citation>
    <scope>NUCLEOTIDE SEQUENCE</scope>
    <source>
        <strain evidence="11">TT6</strain>
    </source>
</reference>
<feature type="domain" description="Cytochrome c" evidence="10">
    <location>
        <begin position="12"/>
        <end position="104"/>
    </location>
</feature>
<evidence type="ECO:0000256" key="1">
    <source>
        <dbReference type="ARBA" id="ARBA00004418"/>
    </source>
</evidence>
<dbReference type="PIRSF" id="PIRSF000005">
    <property type="entry name" value="Cytochrome_c4"/>
    <property type="match status" value="1"/>
</dbReference>
<dbReference type="InterPro" id="IPR024167">
    <property type="entry name" value="Cytochrome_c4-like"/>
</dbReference>
<keyword evidence="4 8" id="KW-0479">Metal-binding</keyword>
<evidence type="ECO:0000256" key="7">
    <source>
        <dbReference type="ARBA" id="ARBA00023004"/>
    </source>
</evidence>
<evidence type="ECO:0000259" key="10">
    <source>
        <dbReference type="PROSITE" id="PS51007"/>
    </source>
</evidence>
<evidence type="ECO:0000256" key="5">
    <source>
        <dbReference type="ARBA" id="ARBA00022764"/>
    </source>
</evidence>
<dbReference type="RefSeq" id="WP_201074598.1">
    <property type="nucleotide sequence ID" value="NZ_CP067420.1"/>
</dbReference>
<keyword evidence="9" id="KW-0732">Signal</keyword>
<keyword evidence="2" id="KW-0813">Transport</keyword>
<name>A0ABX7B3P5_9PROT</name>
<evidence type="ECO:0000313" key="12">
    <source>
        <dbReference type="Proteomes" id="UP000595197"/>
    </source>
</evidence>
<evidence type="ECO:0000256" key="8">
    <source>
        <dbReference type="PROSITE-ProRule" id="PRU00433"/>
    </source>
</evidence>
<evidence type="ECO:0000256" key="6">
    <source>
        <dbReference type="ARBA" id="ARBA00022982"/>
    </source>
</evidence>
<organism evidence="11 12">
    <name type="scientific">Skermanella cutis</name>
    <dbReference type="NCBI Taxonomy" id="2775420"/>
    <lineage>
        <taxon>Bacteria</taxon>
        <taxon>Pseudomonadati</taxon>
        <taxon>Pseudomonadota</taxon>
        <taxon>Alphaproteobacteria</taxon>
        <taxon>Rhodospirillales</taxon>
        <taxon>Azospirillaceae</taxon>
        <taxon>Skermanella</taxon>
    </lineage>
</organism>
<dbReference type="Proteomes" id="UP000595197">
    <property type="component" value="Chromosome"/>
</dbReference>
<proteinExistence type="predicted"/>
<comment type="subcellular location">
    <subcellularLocation>
        <location evidence="1">Periplasm</location>
    </subcellularLocation>
</comment>
<feature type="signal peptide" evidence="9">
    <location>
        <begin position="1"/>
        <end position="27"/>
    </location>
</feature>
<dbReference type="InterPro" id="IPR050597">
    <property type="entry name" value="Cytochrome_c_Oxidase_Subunit"/>
</dbReference>
<evidence type="ECO:0000256" key="3">
    <source>
        <dbReference type="ARBA" id="ARBA00022617"/>
    </source>
</evidence>
<dbReference type="Pfam" id="PF13442">
    <property type="entry name" value="Cytochrome_CBB3"/>
    <property type="match status" value="2"/>
</dbReference>
<dbReference type="EMBL" id="CP067420">
    <property type="protein sequence ID" value="QQP88963.1"/>
    <property type="molecule type" value="Genomic_DNA"/>
</dbReference>
<dbReference type="PANTHER" id="PTHR33751">
    <property type="entry name" value="CBB3-TYPE CYTOCHROME C OXIDASE SUBUNIT FIXP"/>
    <property type="match status" value="1"/>
</dbReference>
<dbReference type="InterPro" id="IPR036909">
    <property type="entry name" value="Cyt_c-like_dom_sf"/>
</dbReference>
<dbReference type="Gene3D" id="1.10.760.10">
    <property type="entry name" value="Cytochrome c-like domain"/>
    <property type="match status" value="2"/>
</dbReference>
<feature type="chain" id="PRO_5046877377" evidence="9">
    <location>
        <begin position="28"/>
        <end position="198"/>
    </location>
</feature>
<keyword evidence="7 8" id="KW-0408">Iron</keyword>
<evidence type="ECO:0000256" key="4">
    <source>
        <dbReference type="ARBA" id="ARBA00022723"/>
    </source>
</evidence>